<keyword evidence="1" id="KW-0326">Glycosidase</keyword>
<evidence type="ECO:0000313" key="1">
    <source>
        <dbReference type="EMBL" id="MEK0184002.1"/>
    </source>
</evidence>
<dbReference type="SUPFAM" id="SSF101478">
    <property type="entry name" value="ADP-ribosylglycohydrolase"/>
    <property type="match status" value="1"/>
</dbReference>
<name>A0ABU8YI00_9CYAN</name>
<dbReference type="Proteomes" id="UP001384579">
    <property type="component" value="Unassembled WGS sequence"/>
</dbReference>
<protein>
    <submittedName>
        <fullName evidence="1">ADP-ribosylglycohydrolase family protein</fullName>
        <ecNumber evidence="1">3.2.2.-</ecNumber>
    </submittedName>
</protein>
<dbReference type="EC" id="3.2.2.-" evidence="1"/>
<dbReference type="Gene3D" id="1.10.4080.10">
    <property type="entry name" value="ADP-ribosylation/Crystallin J1"/>
    <property type="match status" value="1"/>
</dbReference>
<gene>
    <name evidence="1" type="ORF">WMG39_03975</name>
</gene>
<dbReference type="InterPro" id="IPR036705">
    <property type="entry name" value="Ribosyl_crysJ1_sf"/>
</dbReference>
<accession>A0ABU8YI00</accession>
<proteinExistence type="predicted"/>
<keyword evidence="2" id="KW-1185">Reference proteome</keyword>
<dbReference type="EMBL" id="JBBLXS010000029">
    <property type="protein sequence ID" value="MEK0184002.1"/>
    <property type="molecule type" value="Genomic_DNA"/>
</dbReference>
<evidence type="ECO:0000313" key="2">
    <source>
        <dbReference type="Proteomes" id="UP001384579"/>
    </source>
</evidence>
<dbReference type="Pfam" id="PF03747">
    <property type="entry name" value="ADP_ribosyl_GH"/>
    <property type="match status" value="1"/>
</dbReference>
<organism evidence="1 2">
    <name type="scientific">Microcoleus anatoxicus PTRS2</name>
    <dbReference type="NCBI Taxonomy" id="2705321"/>
    <lineage>
        <taxon>Bacteria</taxon>
        <taxon>Bacillati</taxon>
        <taxon>Cyanobacteriota</taxon>
        <taxon>Cyanophyceae</taxon>
        <taxon>Oscillatoriophycideae</taxon>
        <taxon>Oscillatoriales</taxon>
        <taxon>Microcoleaceae</taxon>
        <taxon>Microcoleus</taxon>
        <taxon>Microcoleus anatoxicus</taxon>
    </lineage>
</organism>
<dbReference type="GO" id="GO:0016798">
    <property type="term" value="F:hydrolase activity, acting on glycosyl bonds"/>
    <property type="evidence" value="ECO:0007669"/>
    <property type="project" value="UniProtKB-KW"/>
</dbReference>
<dbReference type="InterPro" id="IPR005502">
    <property type="entry name" value="Ribosyl_crysJ1"/>
</dbReference>
<keyword evidence="1" id="KW-0378">Hydrolase</keyword>
<dbReference type="RefSeq" id="WP_340518578.1">
    <property type="nucleotide sequence ID" value="NZ_JBBLXS010000029.1"/>
</dbReference>
<comment type="caution">
    <text evidence="1">The sequence shown here is derived from an EMBL/GenBank/DDBJ whole genome shotgun (WGS) entry which is preliminary data.</text>
</comment>
<reference evidence="1 2" key="1">
    <citation type="journal article" date="2020" name="Harmful Algae">
        <title>Molecular and morphological characterization of a novel dihydroanatoxin-a producing Microcoleus species (cyanobacteria) from the Russian River, California, USA.</title>
        <authorList>
            <person name="Conklin K.Y."/>
            <person name="Stancheva R."/>
            <person name="Otten T.G."/>
            <person name="Fadness R."/>
            <person name="Boyer G.L."/>
            <person name="Read B."/>
            <person name="Zhang X."/>
            <person name="Sheath R.G."/>
        </authorList>
    </citation>
    <scope>NUCLEOTIDE SEQUENCE [LARGE SCALE GENOMIC DNA]</scope>
    <source>
        <strain evidence="1 2">PTRS2</strain>
    </source>
</reference>
<sequence length="381" mass="41094">MRHSLLNKFQGTLLGCALGDFIGIQYQKQLLGMLPQTSELPPILPLTKHQPLPMNGANLRWKVSDGKLSTGKNSSECWMRALAGAQSLIRCGGLDVKDWRDTWETFAQSELYHSPNTEVKSILNPCESAVAALPTALFYHENKAKLRAKLMLATDVWHNQSASECETGVLALGYAIARSLKEKLDPATAIPETITYLATDNALTELLSQVQILLEKGTDLETAKNHLCKSAIALEESHTKGEKKSQTNSIVNPGNFISMAIAFYCFLSTPEDLSLSVFRAARCGIAAPLTSSLTGALSGSYNGAAAIPVEWRSRHSAAVASNLAAEGLEPSVCLTATDAKIKQLANHLFSVWTGVYSPDAEGEPPIQGAVVAAPYVIRSRN</sequence>